<accession>A0A9X6NG18</accession>
<proteinExistence type="predicted"/>
<comment type="caution">
    <text evidence="2">The sequence shown here is derived from an EMBL/GenBank/DDBJ whole genome shotgun (WGS) entry which is preliminary data.</text>
</comment>
<evidence type="ECO:0000313" key="3">
    <source>
        <dbReference type="Proteomes" id="UP000192578"/>
    </source>
</evidence>
<evidence type="ECO:0000256" key="1">
    <source>
        <dbReference type="SAM" id="MobiDB-lite"/>
    </source>
</evidence>
<name>A0A9X6NG18_HYPEX</name>
<sequence length="76" mass="8949">MISSHHFRPVEMTAQLRESVRDRSRPRRYVKGRPPLQNSLQYEGNLSPVDNNKPDRLLSLVNFTDLFIFVSPYPYT</sequence>
<feature type="region of interest" description="Disordered" evidence="1">
    <location>
        <begin position="1"/>
        <end position="48"/>
    </location>
</feature>
<dbReference type="EMBL" id="MTYJ01000250">
    <property type="protein sequence ID" value="OWA52073.1"/>
    <property type="molecule type" value="Genomic_DNA"/>
</dbReference>
<gene>
    <name evidence="2" type="ORF">BV898_16536</name>
</gene>
<dbReference type="AlphaFoldDB" id="A0A9X6NG18"/>
<organism evidence="2 3">
    <name type="scientific">Hypsibius exemplaris</name>
    <name type="common">Freshwater tardigrade</name>
    <dbReference type="NCBI Taxonomy" id="2072580"/>
    <lineage>
        <taxon>Eukaryota</taxon>
        <taxon>Metazoa</taxon>
        <taxon>Ecdysozoa</taxon>
        <taxon>Tardigrada</taxon>
        <taxon>Eutardigrada</taxon>
        <taxon>Parachela</taxon>
        <taxon>Hypsibioidea</taxon>
        <taxon>Hypsibiidae</taxon>
        <taxon>Hypsibius</taxon>
    </lineage>
</organism>
<keyword evidence="3" id="KW-1185">Reference proteome</keyword>
<feature type="compositionally biased region" description="Polar residues" evidence="1">
    <location>
        <begin position="36"/>
        <end position="48"/>
    </location>
</feature>
<evidence type="ECO:0000313" key="2">
    <source>
        <dbReference type="EMBL" id="OWA52073.1"/>
    </source>
</evidence>
<reference evidence="3" key="1">
    <citation type="submission" date="2017-01" db="EMBL/GenBank/DDBJ databases">
        <title>Comparative genomics of anhydrobiosis in the tardigrade Hypsibius dujardini.</title>
        <authorList>
            <person name="Yoshida Y."/>
            <person name="Koutsovoulos G."/>
            <person name="Laetsch D."/>
            <person name="Stevens L."/>
            <person name="Kumar S."/>
            <person name="Horikawa D."/>
            <person name="Ishino K."/>
            <person name="Komine S."/>
            <person name="Tomita M."/>
            <person name="Blaxter M."/>
            <person name="Arakawa K."/>
        </authorList>
    </citation>
    <scope>NUCLEOTIDE SEQUENCE [LARGE SCALE GENOMIC DNA]</scope>
    <source>
        <strain evidence="3">Z151</strain>
    </source>
</reference>
<protein>
    <submittedName>
        <fullName evidence="2">Uncharacterized protein</fullName>
    </submittedName>
</protein>
<dbReference type="Proteomes" id="UP000192578">
    <property type="component" value="Unassembled WGS sequence"/>
</dbReference>